<name>A0A8H4QJ15_9AGAR</name>
<reference evidence="2 3" key="1">
    <citation type="submission" date="2019-12" db="EMBL/GenBank/DDBJ databases">
        <authorList>
            <person name="Floudas D."/>
            <person name="Bentzer J."/>
            <person name="Ahren D."/>
            <person name="Johansson T."/>
            <person name="Persson P."/>
            <person name="Tunlid A."/>
        </authorList>
    </citation>
    <scope>NUCLEOTIDE SEQUENCE [LARGE SCALE GENOMIC DNA]</scope>
    <source>
        <strain evidence="2 3">CBS 102.39</strain>
    </source>
</reference>
<sequence length="719" mass="79337">MSSLPVTPAKRRRSSSSSSGKSTQSSSTHGRSEIRRKEIAEALALRLVDNTDHLGQIQRREESSRVITRSGLFGASHDFDIHGGSIMSAGGNITIYNAPPPPPPSSPPTESSSPPQPPAPSSRSDYRSSEIYYRNLITKRRGSPLWIPEPPYNLSTHYQQMGVSIGDVGVLSPSGSFDFFFNICYSSDHLINSAGVPEGFKPLDPPLDSLNIRRVQEFDFGSYVASESIEISRRQYSNSLAADLVFESSAAEGAILTMPNGARSEDVIGTRRLRGYIAEHIESWYKFIVGVRDCDAENGDILLVTGCDKTDSWGVATFVKSSEAVKLRFQPVESSHSYKWEYSGSFDARTGPNARTIEGLRRSDDSGVVAPQALRNQCVFVRTLTATLREDIWQSIRRSLYLEVGLDPNEDLYGREGSMRDQGPGAARHGGRSTDRGNPMGDVEGGQRRVLFPNPEPSISVVSNVSMAMMNHPSKLLNHFLWKKLGHKYPSARVVITEDNDWMSVLGDNESTLPDIEEIYRRITEREAEMVENPNDEFLTWSFLAEGDSLGQTTALTQSEALCEDEELQNFDREDSMEVEYEEAKTPTTHYQKQNFDNFLDQSQQAAQQEAHLSNILPTPMSIPYVGLFKNLGESSTSLKANNPGPSSLIKSAEEQIATKDNAIDWVAARSLTVLLRGRSGRKVVSPSLPLTPTSPVSSSSKRPVVEEETVTDLAEPGN</sequence>
<feature type="region of interest" description="Disordered" evidence="1">
    <location>
        <begin position="1"/>
        <end position="35"/>
    </location>
</feature>
<feature type="compositionally biased region" description="Low complexity" evidence="1">
    <location>
        <begin position="15"/>
        <end position="27"/>
    </location>
</feature>
<feature type="region of interest" description="Disordered" evidence="1">
    <location>
        <begin position="413"/>
        <end position="454"/>
    </location>
</feature>
<evidence type="ECO:0000256" key="1">
    <source>
        <dbReference type="SAM" id="MobiDB-lite"/>
    </source>
</evidence>
<keyword evidence="3" id="KW-1185">Reference proteome</keyword>
<gene>
    <name evidence="2" type="ORF">D9613_004572</name>
</gene>
<protein>
    <submittedName>
        <fullName evidence="2">Uncharacterized protein</fullName>
    </submittedName>
</protein>
<feature type="region of interest" description="Disordered" evidence="1">
    <location>
        <begin position="682"/>
        <end position="719"/>
    </location>
</feature>
<evidence type="ECO:0000313" key="3">
    <source>
        <dbReference type="Proteomes" id="UP000521872"/>
    </source>
</evidence>
<dbReference type="EMBL" id="JAACJL010000057">
    <property type="protein sequence ID" value="KAF4611635.1"/>
    <property type="molecule type" value="Genomic_DNA"/>
</dbReference>
<organism evidence="2 3">
    <name type="scientific">Agrocybe pediades</name>
    <dbReference type="NCBI Taxonomy" id="84607"/>
    <lineage>
        <taxon>Eukaryota</taxon>
        <taxon>Fungi</taxon>
        <taxon>Dikarya</taxon>
        <taxon>Basidiomycota</taxon>
        <taxon>Agaricomycotina</taxon>
        <taxon>Agaricomycetes</taxon>
        <taxon>Agaricomycetidae</taxon>
        <taxon>Agaricales</taxon>
        <taxon>Agaricineae</taxon>
        <taxon>Strophariaceae</taxon>
        <taxon>Agrocybe</taxon>
    </lineage>
</organism>
<comment type="caution">
    <text evidence="2">The sequence shown here is derived from an EMBL/GenBank/DDBJ whole genome shotgun (WGS) entry which is preliminary data.</text>
</comment>
<feature type="region of interest" description="Disordered" evidence="1">
    <location>
        <begin position="92"/>
        <end position="125"/>
    </location>
</feature>
<dbReference type="AlphaFoldDB" id="A0A8H4QJ15"/>
<feature type="compositionally biased region" description="Low complexity" evidence="1">
    <location>
        <begin position="684"/>
        <end position="703"/>
    </location>
</feature>
<feature type="compositionally biased region" description="Pro residues" evidence="1">
    <location>
        <begin position="98"/>
        <end position="107"/>
    </location>
</feature>
<dbReference type="Proteomes" id="UP000521872">
    <property type="component" value="Unassembled WGS sequence"/>
</dbReference>
<accession>A0A8H4QJ15</accession>
<evidence type="ECO:0000313" key="2">
    <source>
        <dbReference type="EMBL" id="KAF4611635.1"/>
    </source>
</evidence>
<proteinExistence type="predicted"/>